<dbReference type="AlphaFoldDB" id="A0A2W7N781"/>
<name>A0A2W7N781_9RHOB</name>
<dbReference type="SFLD" id="SFLDG01140">
    <property type="entry name" value="C2.B:_Phosphomannomutase_and_P"/>
    <property type="match status" value="1"/>
</dbReference>
<dbReference type="OrthoDB" id="7847955at2"/>
<keyword evidence="10" id="KW-1185">Reference proteome</keyword>
<feature type="domain" description="Glycosyl transferase family 1" evidence="6">
    <location>
        <begin position="227"/>
        <end position="403"/>
    </location>
</feature>
<dbReference type="Gene3D" id="3.90.1070.10">
    <property type="match status" value="1"/>
</dbReference>
<evidence type="ECO:0000256" key="2">
    <source>
        <dbReference type="ARBA" id="ARBA00012536"/>
    </source>
</evidence>
<dbReference type="InterPro" id="IPR006380">
    <property type="entry name" value="SPP-like_dom"/>
</dbReference>
<dbReference type="Gene3D" id="3.40.50.1000">
    <property type="entry name" value="HAD superfamily/HAD-like"/>
    <property type="match status" value="1"/>
</dbReference>
<dbReference type="Proteomes" id="UP000248916">
    <property type="component" value="Unassembled WGS sequence"/>
</dbReference>
<dbReference type="Pfam" id="PF00534">
    <property type="entry name" value="Glycos_transf_1"/>
    <property type="match status" value="1"/>
</dbReference>
<dbReference type="PANTHER" id="PTHR46039">
    <property type="entry name" value="SUCROSE-PHOSPHATE SYNTHASE 3-RELATED"/>
    <property type="match status" value="1"/>
</dbReference>
<evidence type="ECO:0000256" key="3">
    <source>
        <dbReference type="ARBA" id="ARBA00022676"/>
    </source>
</evidence>
<dbReference type="Pfam" id="PF05116">
    <property type="entry name" value="S6PP"/>
    <property type="match status" value="1"/>
</dbReference>
<dbReference type="Gene3D" id="3.40.50.2000">
    <property type="entry name" value="Glycogen Phosphorylase B"/>
    <property type="match status" value="2"/>
</dbReference>
<dbReference type="SUPFAM" id="SSF53756">
    <property type="entry name" value="UDP-Glycosyltransferase/glycogen phosphorylase"/>
    <property type="match status" value="1"/>
</dbReference>
<gene>
    <name evidence="9" type="ORF">LX81_02076</name>
</gene>
<dbReference type="InterPro" id="IPR001296">
    <property type="entry name" value="Glyco_trans_1"/>
</dbReference>
<evidence type="ECO:0000259" key="7">
    <source>
        <dbReference type="Pfam" id="PF05116"/>
    </source>
</evidence>
<protein>
    <recommendedName>
        <fullName evidence="2">sucrose-phosphate synthase</fullName>
        <ecNumber evidence="2">2.4.1.14</ecNumber>
    </recommendedName>
</protein>
<feature type="domain" description="Sucrose phosphatase-like" evidence="7">
    <location>
        <begin position="441"/>
        <end position="672"/>
    </location>
</feature>
<dbReference type="InterPro" id="IPR044161">
    <property type="entry name" value="SPS"/>
</dbReference>
<dbReference type="InterPro" id="IPR006379">
    <property type="entry name" value="HAD-SF_hydro_IIB"/>
</dbReference>
<keyword evidence="4" id="KW-0808">Transferase</keyword>
<reference evidence="9 10" key="1">
    <citation type="submission" date="2018-06" db="EMBL/GenBank/DDBJ databases">
        <title>Genomic Encyclopedia of Archaeal and Bacterial Type Strains, Phase II (KMG-II): from individual species to whole genera.</title>
        <authorList>
            <person name="Goeker M."/>
        </authorList>
    </citation>
    <scope>NUCLEOTIDE SEQUENCE [LARGE SCALE GENOMIC DNA]</scope>
    <source>
        <strain evidence="9 10">DSM 22009</strain>
    </source>
</reference>
<dbReference type="GO" id="GO:0016791">
    <property type="term" value="F:phosphatase activity"/>
    <property type="evidence" value="ECO:0007669"/>
    <property type="project" value="UniProtKB-ARBA"/>
</dbReference>
<evidence type="ECO:0000256" key="4">
    <source>
        <dbReference type="ARBA" id="ARBA00022679"/>
    </source>
</evidence>
<comment type="caution">
    <text evidence="9">The sequence shown here is derived from an EMBL/GenBank/DDBJ whole genome shotgun (WGS) entry which is preliminary data.</text>
</comment>
<dbReference type="PANTHER" id="PTHR46039:SF5">
    <property type="entry name" value="SUCROSE-PHOSPHATE SYNTHASE 3-RELATED"/>
    <property type="match status" value="1"/>
</dbReference>
<evidence type="ECO:0000313" key="10">
    <source>
        <dbReference type="Proteomes" id="UP000248916"/>
    </source>
</evidence>
<dbReference type="InterPro" id="IPR023214">
    <property type="entry name" value="HAD_sf"/>
</dbReference>
<evidence type="ECO:0000256" key="1">
    <source>
        <dbReference type="ARBA" id="ARBA00006530"/>
    </source>
</evidence>
<comment type="catalytic activity">
    <reaction evidence="5">
        <text>beta-D-fructose 6-phosphate + UDP-alpha-D-glucose = sucrose 6(F)-phosphate + UDP + H(+)</text>
        <dbReference type="Rhea" id="RHEA:22172"/>
        <dbReference type="ChEBI" id="CHEBI:15378"/>
        <dbReference type="ChEBI" id="CHEBI:57634"/>
        <dbReference type="ChEBI" id="CHEBI:57723"/>
        <dbReference type="ChEBI" id="CHEBI:58223"/>
        <dbReference type="ChEBI" id="CHEBI:58885"/>
        <dbReference type="EC" id="2.4.1.14"/>
    </reaction>
</comment>
<feature type="domain" description="Glycosyltransferase subfamily 4-like N-terminal" evidence="8">
    <location>
        <begin position="29"/>
        <end position="207"/>
    </location>
</feature>
<accession>A0A2W7N781</accession>
<dbReference type="InterPro" id="IPR028098">
    <property type="entry name" value="Glyco_trans_4-like_N"/>
</dbReference>
<sequence length="691" mass="74653">MHILHLALGGCLKAPPVTYGLTEDTGGHIGYVLGAAAAQSRRADTRRVDIVTRGFDDPRLGPEFAMPREVISAKSEILRLFTANRAYLDKGDLAAELPRLETAFLDLLGGMTRRPDVIHAHFSDAARLALAAKERFGIPFCYTPHSLGIDKRDAGKPGAALDDRIGAERLAITEADAIIGSSRDETERQVVAYGLDAAGRTHCVPPGISLPPLAGTESARALIRPFLRDLRRPIVLAVARPVAKKNLPGLVEAFARHDALRARANLVILAGQRDDPGSGNPEQRETIRALLDGIDRHDLWGRVALPRRHRPGDVPGLYALAAESGGVFVNPAFFEPFGLTLVEAASFGLPVVATRHGGPAEIVAEIGHGRLVDPRDPMEIGSACHDLISDRDAAREARSAARSRSGRYSWSAWAARSAEIYAQVAHRARHRPAPSLPQCTRILACDIDGTLTGSERGAVRFADWVRARDPSRLRYAVATGRSIGEARRVLSAWALPEPDLYITSVGSEIWRPRSGGAATLCRDYARRLDRNWARHEIAFRLASIGAKPQAAHEQRNWKLSYFGDAEEARRIEAALVAASLPARVIASHGRFIDVLPRGAGKAAAIAFEAERAGLTLSACIAAGDSGNDLDMLSRCGNAIVPANGLPEIAHLEAAGRLVRTRRAHADGVLEGLVRMGLVRHRERPARMLKDA</sequence>
<keyword evidence="3" id="KW-0328">Glycosyltransferase</keyword>
<dbReference type="Pfam" id="PF13579">
    <property type="entry name" value="Glyco_trans_4_4"/>
    <property type="match status" value="1"/>
</dbReference>
<dbReference type="NCBIfam" id="TIGR01484">
    <property type="entry name" value="HAD-SF-IIB"/>
    <property type="match status" value="1"/>
</dbReference>
<dbReference type="EC" id="2.4.1.14" evidence="2"/>
<dbReference type="InterPro" id="IPR036412">
    <property type="entry name" value="HAD-like_sf"/>
</dbReference>
<evidence type="ECO:0000256" key="5">
    <source>
        <dbReference type="ARBA" id="ARBA00047471"/>
    </source>
</evidence>
<dbReference type="RefSeq" id="WP_111537234.1">
    <property type="nucleotide sequence ID" value="NZ_QKZL01000007.1"/>
</dbReference>
<dbReference type="SUPFAM" id="SSF56784">
    <property type="entry name" value="HAD-like"/>
    <property type="match status" value="1"/>
</dbReference>
<proteinExistence type="inferred from homology"/>
<dbReference type="GO" id="GO:0046524">
    <property type="term" value="F:sucrose-phosphate synthase activity"/>
    <property type="evidence" value="ECO:0007669"/>
    <property type="project" value="UniProtKB-EC"/>
</dbReference>
<dbReference type="SFLD" id="SFLDS00003">
    <property type="entry name" value="Haloacid_Dehalogenase"/>
    <property type="match status" value="1"/>
</dbReference>
<dbReference type="SFLD" id="SFLDG01141">
    <property type="entry name" value="C2.B.1:_Sucrose_Phosphatase_Li"/>
    <property type="match status" value="1"/>
</dbReference>
<organism evidence="9 10">
    <name type="scientific">Palleronia aestuarii</name>
    <dbReference type="NCBI Taxonomy" id="568105"/>
    <lineage>
        <taxon>Bacteria</taxon>
        <taxon>Pseudomonadati</taxon>
        <taxon>Pseudomonadota</taxon>
        <taxon>Alphaproteobacteria</taxon>
        <taxon>Rhodobacterales</taxon>
        <taxon>Roseobacteraceae</taxon>
        <taxon>Palleronia</taxon>
    </lineage>
</organism>
<evidence type="ECO:0000259" key="8">
    <source>
        <dbReference type="Pfam" id="PF13579"/>
    </source>
</evidence>
<evidence type="ECO:0000313" key="9">
    <source>
        <dbReference type="EMBL" id="PZX16225.1"/>
    </source>
</evidence>
<dbReference type="EMBL" id="QKZL01000007">
    <property type="protein sequence ID" value="PZX16225.1"/>
    <property type="molecule type" value="Genomic_DNA"/>
</dbReference>
<comment type="similarity">
    <text evidence="1">Belongs to the glycosyltransferase 1 family.</text>
</comment>
<evidence type="ECO:0000259" key="6">
    <source>
        <dbReference type="Pfam" id="PF00534"/>
    </source>
</evidence>